<protein>
    <recommendedName>
        <fullName evidence="1">Reverse transcriptase domain-containing protein</fullName>
    </recommendedName>
</protein>
<dbReference type="PANTHER" id="PTHR47027">
    <property type="entry name" value="REVERSE TRANSCRIPTASE DOMAIN-CONTAINING PROTEIN"/>
    <property type="match status" value="1"/>
</dbReference>
<dbReference type="Proteomes" id="UP001286313">
    <property type="component" value="Unassembled WGS sequence"/>
</dbReference>
<feature type="domain" description="Reverse transcriptase" evidence="1">
    <location>
        <begin position="1"/>
        <end position="153"/>
    </location>
</feature>
<comment type="caution">
    <text evidence="2">The sequence shown here is derived from an EMBL/GenBank/DDBJ whole genome shotgun (WGS) entry which is preliminary data.</text>
</comment>
<keyword evidence="3" id="KW-1185">Reference proteome</keyword>
<dbReference type="InterPro" id="IPR000477">
    <property type="entry name" value="RT_dom"/>
</dbReference>
<organism evidence="2 3">
    <name type="scientific">Petrolisthes cinctipes</name>
    <name type="common">Flat porcelain crab</name>
    <dbReference type="NCBI Taxonomy" id="88211"/>
    <lineage>
        <taxon>Eukaryota</taxon>
        <taxon>Metazoa</taxon>
        <taxon>Ecdysozoa</taxon>
        <taxon>Arthropoda</taxon>
        <taxon>Crustacea</taxon>
        <taxon>Multicrustacea</taxon>
        <taxon>Malacostraca</taxon>
        <taxon>Eumalacostraca</taxon>
        <taxon>Eucarida</taxon>
        <taxon>Decapoda</taxon>
        <taxon>Pleocyemata</taxon>
        <taxon>Anomura</taxon>
        <taxon>Galatheoidea</taxon>
        <taxon>Porcellanidae</taxon>
        <taxon>Petrolisthes</taxon>
    </lineage>
</organism>
<gene>
    <name evidence="2" type="ORF">Pcinc_013301</name>
</gene>
<accession>A0AAE1KSF1</accession>
<proteinExistence type="predicted"/>
<dbReference type="InterPro" id="IPR043502">
    <property type="entry name" value="DNA/RNA_pol_sf"/>
</dbReference>
<dbReference type="AlphaFoldDB" id="A0AAE1KSF1"/>
<reference evidence="2" key="1">
    <citation type="submission" date="2023-10" db="EMBL/GenBank/DDBJ databases">
        <title>Genome assemblies of two species of porcelain crab, Petrolisthes cinctipes and Petrolisthes manimaculis (Anomura: Porcellanidae).</title>
        <authorList>
            <person name="Angst P."/>
        </authorList>
    </citation>
    <scope>NUCLEOTIDE SEQUENCE</scope>
    <source>
        <strain evidence="2">PB745_01</strain>
        <tissue evidence="2">Gill</tissue>
    </source>
</reference>
<dbReference type="PROSITE" id="PS50878">
    <property type="entry name" value="RT_POL"/>
    <property type="match status" value="1"/>
</dbReference>
<name>A0AAE1KSF1_PETCI</name>
<dbReference type="Pfam" id="PF00078">
    <property type="entry name" value="RVT_1"/>
    <property type="match status" value="1"/>
</dbReference>
<dbReference type="PANTHER" id="PTHR47027:SF20">
    <property type="entry name" value="REVERSE TRANSCRIPTASE-LIKE PROTEIN WITH RNA-DIRECTED DNA POLYMERASE DOMAIN"/>
    <property type="match status" value="1"/>
</dbReference>
<dbReference type="SUPFAM" id="SSF56672">
    <property type="entry name" value="DNA/RNA polymerases"/>
    <property type="match status" value="1"/>
</dbReference>
<dbReference type="GO" id="GO:0071897">
    <property type="term" value="P:DNA biosynthetic process"/>
    <property type="evidence" value="ECO:0007669"/>
    <property type="project" value="UniProtKB-ARBA"/>
</dbReference>
<sequence>MKKFNMGKKLTHTIQQLYANTSSSVFAQGSIGEWFHTSVGVRQGCLLSPTLFNIFLERIMSNALEDHVGTGNIGRRTITNLRFADDIDGIAGEENELSRLVNQLDRASTKFGMEINAEKTKLITNEHGSITNISVHGQNLQKVRQFKYLGAIISDQGSKPEILARAAQTMTALSKLKPIWKDKNISVKCKVRLLRALVLSVFLYACETWTLTAELQRRIQTLELRCYRTILGISYLSHISNDQVRTTIQQHIGHYDDLLTIVKERKLRWYGHVTHSDGLAKTVLQGTVEGRRRRGGQRKKWSDNIKEWTKKTFAETQALAHDCDRWRDLVHNSSRRRPDDSTQS</sequence>
<dbReference type="EMBL" id="JAWQEG010001106">
    <property type="protein sequence ID" value="KAK3882308.1"/>
    <property type="molecule type" value="Genomic_DNA"/>
</dbReference>
<evidence type="ECO:0000313" key="3">
    <source>
        <dbReference type="Proteomes" id="UP001286313"/>
    </source>
</evidence>
<evidence type="ECO:0000313" key="2">
    <source>
        <dbReference type="EMBL" id="KAK3882308.1"/>
    </source>
</evidence>
<evidence type="ECO:0000259" key="1">
    <source>
        <dbReference type="PROSITE" id="PS50878"/>
    </source>
</evidence>